<keyword evidence="2 7" id="KW-0813">Transport</keyword>
<evidence type="ECO:0000313" key="9">
    <source>
        <dbReference type="EMBL" id="GGI44731.1"/>
    </source>
</evidence>
<feature type="transmembrane region" description="Helical" evidence="7">
    <location>
        <begin position="73"/>
        <end position="93"/>
    </location>
</feature>
<evidence type="ECO:0000256" key="1">
    <source>
        <dbReference type="ARBA" id="ARBA00004651"/>
    </source>
</evidence>
<dbReference type="Gene3D" id="1.10.3720.10">
    <property type="entry name" value="MetI-like"/>
    <property type="match status" value="1"/>
</dbReference>
<comment type="caution">
    <text evidence="9">The sequence shown here is derived from an EMBL/GenBank/DDBJ whole genome shotgun (WGS) entry which is preliminary data.</text>
</comment>
<comment type="subcellular location">
    <subcellularLocation>
        <location evidence="1 7">Cell membrane</location>
        <topology evidence="1 7">Multi-pass membrane protein</topology>
    </subcellularLocation>
</comment>
<keyword evidence="4 7" id="KW-0812">Transmembrane</keyword>
<keyword evidence="10" id="KW-1185">Reference proteome</keyword>
<feature type="transmembrane region" description="Helical" evidence="7">
    <location>
        <begin position="154"/>
        <end position="179"/>
    </location>
</feature>
<sequence>MNTKRIYPFYFLILPVGIYTLLYFTPSLFSFYYALTDWNTYNEKMRFIGLDNFRDMLKDRALYWEYITHTFEFALSTTLLKNLLGLSLALLLNEGLRTKNVLRSIFYLPVTISPLIIGLIFSSVFDPSHGLINNFLGYIGLESWKHAWLVDVKFAMLSVVSVETWKFIGFNMIIYLAGLQTISRSYYEAASIDGSSKWQQLIHITLPLIMPAITINLILNLINGFKVFDLIFVLTKGGPGNTTEVLNTAVFREFSSGRYGSATAIGILLFLMTTLIALSTLSLLSRRSEVSE</sequence>
<dbReference type="CDD" id="cd06261">
    <property type="entry name" value="TM_PBP2"/>
    <property type="match status" value="1"/>
</dbReference>
<evidence type="ECO:0000259" key="8">
    <source>
        <dbReference type="PROSITE" id="PS50928"/>
    </source>
</evidence>
<keyword evidence="6 7" id="KW-0472">Membrane</keyword>
<accession>A0ABQ2BRY6</accession>
<dbReference type="Pfam" id="PF00528">
    <property type="entry name" value="BPD_transp_1"/>
    <property type="match status" value="1"/>
</dbReference>
<evidence type="ECO:0000313" key="10">
    <source>
        <dbReference type="Proteomes" id="UP000615455"/>
    </source>
</evidence>
<protein>
    <submittedName>
        <fullName evidence="9">Sugar ABC transporter permease</fullName>
    </submittedName>
</protein>
<feature type="domain" description="ABC transmembrane type-1" evidence="8">
    <location>
        <begin position="67"/>
        <end position="280"/>
    </location>
</feature>
<dbReference type="PANTHER" id="PTHR30193">
    <property type="entry name" value="ABC TRANSPORTER PERMEASE PROTEIN"/>
    <property type="match status" value="1"/>
</dbReference>
<gene>
    <name evidence="9" type="ORF">GCM10008018_08560</name>
</gene>
<evidence type="ECO:0000256" key="4">
    <source>
        <dbReference type="ARBA" id="ARBA00022692"/>
    </source>
</evidence>
<dbReference type="InterPro" id="IPR000515">
    <property type="entry name" value="MetI-like"/>
</dbReference>
<feature type="transmembrane region" description="Helical" evidence="7">
    <location>
        <begin position="7"/>
        <end position="35"/>
    </location>
</feature>
<feature type="transmembrane region" description="Helical" evidence="7">
    <location>
        <begin position="200"/>
        <end position="222"/>
    </location>
</feature>
<keyword evidence="3" id="KW-1003">Cell membrane</keyword>
<evidence type="ECO:0000256" key="7">
    <source>
        <dbReference type="RuleBase" id="RU363032"/>
    </source>
</evidence>
<name>A0ABQ2BRY6_9BACL</name>
<feature type="transmembrane region" description="Helical" evidence="7">
    <location>
        <begin position="105"/>
        <end position="125"/>
    </location>
</feature>
<dbReference type="PANTHER" id="PTHR30193:SF37">
    <property type="entry name" value="INNER MEMBRANE ABC TRANSPORTER PERMEASE PROTEIN YCJO"/>
    <property type="match status" value="1"/>
</dbReference>
<keyword evidence="5 7" id="KW-1133">Transmembrane helix</keyword>
<dbReference type="RefSeq" id="WP_189008077.1">
    <property type="nucleotide sequence ID" value="NZ_BMHE01000003.1"/>
</dbReference>
<reference evidence="10" key="1">
    <citation type="journal article" date="2019" name="Int. J. Syst. Evol. Microbiol.">
        <title>The Global Catalogue of Microorganisms (GCM) 10K type strain sequencing project: providing services to taxonomists for standard genome sequencing and annotation.</title>
        <authorList>
            <consortium name="The Broad Institute Genomics Platform"/>
            <consortium name="The Broad Institute Genome Sequencing Center for Infectious Disease"/>
            <person name="Wu L."/>
            <person name="Ma J."/>
        </authorList>
    </citation>
    <scope>NUCLEOTIDE SEQUENCE [LARGE SCALE GENOMIC DNA]</scope>
    <source>
        <strain evidence="10">CGMCC 1.15043</strain>
    </source>
</reference>
<dbReference type="InterPro" id="IPR051393">
    <property type="entry name" value="ABC_transporter_permease"/>
</dbReference>
<evidence type="ECO:0000256" key="6">
    <source>
        <dbReference type="ARBA" id="ARBA00023136"/>
    </source>
</evidence>
<evidence type="ECO:0000256" key="2">
    <source>
        <dbReference type="ARBA" id="ARBA00022448"/>
    </source>
</evidence>
<organism evidence="9 10">
    <name type="scientific">Paenibacillus marchantiophytorum</name>
    <dbReference type="NCBI Taxonomy" id="1619310"/>
    <lineage>
        <taxon>Bacteria</taxon>
        <taxon>Bacillati</taxon>
        <taxon>Bacillota</taxon>
        <taxon>Bacilli</taxon>
        <taxon>Bacillales</taxon>
        <taxon>Paenibacillaceae</taxon>
        <taxon>Paenibacillus</taxon>
    </lineage>
</organism>
<dbReference type="SUPFAM" id="SSF161098">
    <property type="entry name" value="MetI-like"/>
    <property type="match status" value="1"/>
</dbReference>
<dbReference type="PROSITE" id="PS50928">
    <property type="entry name" value="ABC_TM1"/>
    <property type="match status" value="1"/>
</dbReference>
<dbReference type="InterPro" id="IPR035906">
    <property type="entry name" value="MetI-like_sf"/>
</dbReference>
<dbReference type="EMBL" id="BMHE01000003">
    <property type="protein sequence ID" value="GGI44731.1"/>
    <property type="molecule type" value="Genomic_DNA"/>
</dbReference>
<comment type="similarity">
    <text evidence="7">Belongs to the binding-protein-dependent transport system permease family.</text>
</comment>
<evidence type="ECO:0000256" key="3">
    <source>
        <dbReference type="ARBA" id="ARBA00022475"/>
    </source>
</evidence>
<evidence type="ECO:0000256" key="5">
    <source>
        <dbReference type="ARBA" id="ARBA00022989"/>
    </source>
</evidence>
<dbReference type="Proteomes" id="UP000615455">
    <property type="component" value="Unassembled WGS sequence"/>
</dbReference>
<feature type="transmembrane region" description="Helical" evidence="7">
    <location>
        <begin position="262"/>
        <end position="284"/>
    </location>
</feature>
<proteinExistence type="inferred from homology"/>